<evidence type="ECO:0000256" key="8">
    <source>
        <dbReference type="RuleBase" id="RU003355"/>
    </source>
</evidence>
<gene>
    <name evidence="12" type="ORF">CGZ75_18355</name>
</gene>
<feature type="domain" description="Fervidolysin-like N-terminal prodomain" evidence="11">
    <location>
        <begin position="35"/>
        <end position="106"/>
    </location>
</feature>
<name>A0A229NYI6_9BACL</name>
<evidence type="ECO:0000259" key="10">
    <source>
        <dbReference type="Pfam" id="PF00082"/>
    </source>
</evidence>
<dbReference type="GO" id="GO:0004252">
    <property type="term" value="F:serine-type endopeptidase activity"/>
    <property type="evidence" value="ECO:0007669"/>
    <property type="project" value="UniProtKB-UniRule"/>
</dbReference>
<dbReference type="Gene3D" id="3.40.50.200">
    <property type="entry name" value="Peptidase S8/S53 domain"/>
    <property type="match status" value="1"/>
</dbReference>
<dbReference type="GO" id="GO:0006508">
    <property type="term" value="P:proteolysis"/>
    <property type="evidence" value="ECO:0007669"/>
    <property type="project" value="UniProtKB-KW"/>
</dbReference>
<dbReference type="InterPro" id="IPR036852">
    <property type="entry name" value="Peptidase_S8/S53_dom_sf"/>
</dbReference>
<evidence type="ECO:0000256" key="5">
    <source>
        <dbReference type="ARBA" id="ARBA00022801"/>
    </source>
</evidence>
<dbReference type="EMBL" id="NMUQ01000002">
    <property type="protein sequence ID" value="OXM14831.1"/>
    <property type="molecule type" value="Genomic_DNA"/>
</dbReference>
<dbReference type="OrthoDB" id="9798386at2"/>
<comment type="similarity">
    <text evidence="2 7 8">Belongs to the peptidase S8 family.</text>
</comment>
<dbReference type="InterPro" id="IPR022398">
    <property type="entry name" value="Peptidase_S8_His-AS"/>
</dbReference>
<dbReference type="PROSITE" id="PS00136">
    <property type="entry name" value="SUBTILASE_ASP"/>
    <property type="match status" value="1"/>
</dbReference>
<evidence type="ECO:0000256" key="7">
    <source>
        <dbReference type="PROSITE-ProRule" id="PRU01240"/>
    </source>
</evidence>
<evidence type="ECO:0000256" key="2">
    <source>
        <dbReference type="ARBA" id="ARBA00011073"/>
    </source>
</evidence>
<dbReference type="InterPro" id="IPR023827">
    <property type="entry name" value="Peptidase_S8_Asp-AS"/>
</dbReference>
<dbReference type="SUPFAM" id="SSF52743">
    <property type="entry name" value="Subtilisin-like"/>
    <property type="match status" value="1"/>
</dbReference>
<evidence type="ECO:0000313" key="13">
    <source>
        <dbReference type="Proteomes" id="UP000215145"/>
    </source>
</evidence>
<keyword evidence="13" id="KW-1185">Reference proteome</keyword>
<dbReference type="PROSITE" id="PS00138">
    <property type="entry name" value="SUBTILASE_SER"/>
    <property type="match status" value="1"/>
</dbReference>
<reference evidence="12 13" key="1">
    <citation type="submission" date="2017-07" db="EMBL/GenBank/DDBJ databases">
        <title>Paenibacillus herberti R33 genome sequencing and assembly.</title>
        <authorList>
            <person name="Su W."/>
        </authorList>
    </citation>
    <scope>NUCLEOTIDE SEQUENCE [LARGE SCALE GENOMIC DNA]</scope>
    <source>
        <strain evidence="12 13">R33</strain>
    </source>
</reference>
<keyword evidence="6 7" id="KW-0720">Serine protease</keyword>
<evidence type="ECO:0000256" key="4">
    <source>
        <dbReference type="ARBA" id="ARBA00022670"/>
    </source>
</evidence>
<dbReference type="InterPro" id="IPR015500">
    <property type="entry name" value="Peptidase_S8_subtilisin-rel"/>
</dbReference>
<dbReference type="Proteomes" id="UP000215145">
    <property type="component" value="Unassembled WGS sequence"/>
</dbReference>
<protein>
    <submittedName>
        <fullName evidence="12">Alkaline serine protease</fullName>
    </submittedName>
</protein>
<dbReference type="CDD" id="cd07484">
    <property type="entry name" value="Peptidases_S8_Thermitase_like"/>
    <property type="match status" value="1"/>
</dbReference>
<keyword evidence="4 7" id="KW-0645">Protease</keyword>
<dbReference type="PROSITE" id="PS51892">
    <property type="entry name" value="SUBTILASE"/>
    <property type="match status" value="1"/>
</dbReference>
<keyword evidence="3" id="KW-0964">Secreted</keyword>
<evidence type="ECO:0000256" key="6">
    <source>
        <dbReference type="ARBA" id="ARBA00022825"/>
    </source>
</evidence>
<proteinExistence type="inferred from homology"/>
<organism evidence="12 13">
    <name type="scientific">Paenibacillus herberti</name>
    <dbReference type="NCBI Taxonomy" id="1619309"/>
    <lineage>
        <taxon>Bacteria</taxon>
        <taxon>Bacillati</taxon>
        <taxon>Bacillota</taxon>
        <taxon>Bacilli</taxon>
        <taxon>Bacillales</taxon>
        <taxon>Paenibacillaceae</taxon>
        <taxon>Paenibacillus</taxon>
    </lineage>
</organism>
<dbReference type="PROSITE" id="PS00137">
    <property type="entry name" value="SUBTILASE_HIS"/>
    <property type="match status" value="1"/>
</dbReference>
<evidence type="ECO:0000313" key="12">
    <source>
        <dbReference type="EMBL" id="OXM14831.1"/>
    </source>
</evidence>
<accession>A0A229NYI6</accession>
<dbReference type="PRINTS" id="PR00723">
    <property type="entry name" value="SUBTILISIN"/>
</dbReference>
<evidence type="ECO:0000259" key="11">
    <source>
        <dbReference type="Pfam" id="PF22148"/>
    </source>
</evidence>
<dbReference type="InterPro" id="IPR023828">
    <property type="entry name" value="Peptidase_S8_Ser-AS"/>
</dbReference>
<evidence type="ECO:0000256" key="9">
    <source>
        <dbReference type="SAM" id="MobiDB-lite"/>
    </source>
</evidence>
<feature type="domain" description="Peptidase S8/S53" evidence="10">
    <location>
        <begin position="142"/>
        <end position="377"/>
    </location>
</feature>
<dbReference type="InterPro" id="IPR054399">
    <property type="entry name" value="Fervidolysin-like_N_prodom"/>
</dbReference>
<dbReference type="AlphaFoldDB" id="A0A229NYI6"/>
<dbReference type="Pfam" id="PF00082">
    <property type="entry name" value="Peptidase_S8"/>
    <property type="match status" value="1"/>
</dbReference>
<dbReference type="Pfam" id="PF22148">
    <property type="entry name" value="Fervidolysin_NPro-like"/>
    <property type="match status" value="1"/>
</dbReference>
<dbReference type="InterPro" id="IPR034084">
    <property type="entry name" value="Thermitase-like_dom"/>
</dbReference>
<dbReference type="PANTHER" id="PTHR43806">
    <property type="entry name" value="PEPTIDASE S8"/>
    <property type="match status" value="1"/>
</dbReference>
<dbReference type="GO" id="GO:0005576">
    <property type="term" value="C:extracellular region"/>
    <property type="evidence" value="ECO:0007669"/>
    <property type="project" value="UniProtKB-SubCell"/>
</dbReference>
<comment type="subcellular location">
    <subcellularLocation>
        <location evidence="1">Secreted</location>
    </subcellularLocation>
</comment>
<sequence length="394" mass="41546">MMDLHWLPVMLLSGAVGAWWLAGWAKGWIAEGKMPEHEPGELIVKFQEGLTAAAKYRIHSECACLVSEEQSGTGLHIIRAKRGGASSLKLRDRYHEYPEVEYAEPNYRYRSCLMQDDSYYGLQYGAKLIKAEQAWDVTVGKEDVIIAVLDTGIDFTHPDLAGKVLAGKDYINPAGSANDPNGHGTHVAGIAAARANDATGITGIAPGVSLLPVRVLDAEGNGTLLNIAAGIRYAADRGAHVINLSLGGPARSWALRSAIRYAVSKGAVVVAAAGNTGSSAPVYPGAYDEVIAVGSVGPKDSPSTFSSYGMWVDLAAPGERIVSTYSDSRYTYFSGTSMAAPHVSGVAALLASVGLSESEIRSRLFETADPSGDAGTHWRHGRVDAGKAVSGSDL</sequence>
<evidence type="ECO:0000256" key="1">
    <source>
        <dbReference type="ARBA" id="ARBA00004613"/>
    </source>
</evidence>
<feature type="region of interest" description="Disordered" evidence="9">
    <location>
        <begin position="367"/>
        <end position="394"/>
    </location>
</feature>
<feature type="active site" description="Charge relay system" evidence="7">
    <location>
        <position position="150"/>
    </location>
</feature>
<comment type="caution">
    <text evidence="12">The sequence shown here is derived from an EMBL/GenBank/DDBJ whole genome shotgun (WGS) entry which is preliminary data.</text>
</comment>
<dbReference type="PANTHER" id="PTHR43806:SF11">
    <property type="entry name" value="CEREVISIN-RELATED"/>
    <property type="match status" value="1"/>
</dbReference>
<dbReference type="RefSeq" id="WP_089525648.1">
    <property type="nucleotide sequence ID" value="NZ_NMUQ01000002.1"/>
</dbReference>
<dbReference type="InterPro" id="IPR000209">
    <property type="entry name" value="Peptidase_S8/S53_dom"/>
</dbReference>
<feature type="active site" description="Charge relay system" evidence="7">
    <location>
        <position position="337"/>
    </location>
</feature>
<dbReference type="InterPro" id="IPR050131">
    <property type="entry name" value="Peptidase_S8_subtilisin-like"/>
</dbReference>
<feature type="active site" description="Charge relay system" evidence="7">
    <location>
        <position position="183"/>
    </location>
</feature>
<keyword evidence="5 7" id="KW-0378">Hydrolase</keyword>
<evidence type="ECO:0000256" key="3">
    <source>
        <dbReference type="ARBA" id="ARBA00022525"/>
    </source>
</evidence>